<accession>G3Y3M8</accession>
<organism evidence="2 3">
    <name type="scientific">Aspergillus niger (strain ATCC 1015 / CBS 113.46 / FGSC A1144 / LSHB Ac4 / NCTC 3858a / NRRL 328 / USDA 3528.7)</name>
    <dbReference type="NCBI Taxonomy" id="380704"/>
    <lineage>
        <taxon>Eukaryota</taxon>
        <taxon>Fungi</taxon>
        <taxon>Dikarya</taxon>
        <taxon>Ascomycota</taxon>
        <taxon>Pezizomycotina</taxon>
        <taxon>Eurotiomycetes</taxon>
        <taxon>Eurotiomycetidae</taxon>
        <taxon>Eurotiales</taxon>
        <taxon>Aspergillaceae</taxon>
        <taxon>Aspergillus</taxon>
        <taxon>Aspergillus subgen. Circumdati</taxon>
    </lineage>
</organism>
<evidence type="ECO:0000256" key="1">
    <source>
        <dbReference type="SAM" id="MobiDB-lite"/>
    </source>
</evidence>
<comment type="caution">
    <text evidence="2">The sequence shown here is derived from an EMBL/GenBank/DDBJ whole genome shotgun (WGS) entry which is preliminary data.</text>
</comment>
<dbReference type="EMBL" id="ACJE01000010">
    <property type="protein sequence ID" value="EHA23073.1"/>
    <property type="molecule type" value="Genomic_DNA"/>
</dbReference>
<dbReference type="HOGENOM" id="CLU_2170519_0_0_1"/>
<dbReference type="VEuPathDB" id="FungiDB:ASPNIDRAFT2_37104"/>
<gene>
    <name evidence="2" type="ORF">ASPNIDRAFT_37104</name>
</gene>
<protein>
    <submittedName>
        <fullName evidence="2">Uncharacterized protein</fullName>
    </submittedName>
</protein>
<name>G3Y3M8_ASPNA</name>
<proteinExistence type="predicted"/>
<dbReference type="Proteomes" id="UP000009038">
    <property type="component" value="Unassembled WGS sequence"/>
</dbReference>
<evidence type="ECO:0000313" key="3">
    <source>
        <dbReference type="Proteomes" id="UP000009038"/>
    </source>
</evidence>
<sequence>MQQSPYAPPPKAAHCKTPLSGFQPSPGDTLLETSSSQTCVPGLLRAGDFSSSITPLLINPGDDDTSTLDEHGLLHATVRVSLDSSQVELSPSVTTPRMMIIIGHPVGVLF</sequence>
<feature type="compositionally biased region" description="Pro residues" evidence="1">
    <location>
        <begin position="1"/>
        <end position="11"/>
    </location>
</feature>
<evidence type="ECO:0000313" key="2">
    <source>
        <dbReference type="EMBL" id="EHA23073.1"/>
    </source>
</evidence>
<feature type="region of interest" description="Disordered" evidence="1">
    <location>
        <begin position="1"/>
        <end position="34"/>
    </location>
</feature>
<reference evidence="2 3" key="1">
    <citation type="journal article" date="2011" name="Genome Res.">
        <title>Comparative genomics of citric-acid-producing Aspergillus niger ATCC 1015 versus enzyme-producing CBS 513.88.</title>
        <authorList>
            <person name="Andersen M.R."/>
            <person name="Salazar M.P."/>
            <person name="Schaap P.J."/>
            <person name="van de Vondervoort P.J."/>
            <person name="Culley D."/>
            <person name="Thykaer J."/>
            <person name="Frisvad J.C."/>
            <person name="Nielsen K.F."/>
            <person name="Albang R."/>
            <person name="Albermann K."/>
            <person name="Berka R.M."/>
            <person name="Braus G.H."/>
            <person name="Braus-Stromeyer S.A."/>
            <person name="Corrochano L.M."/>
            <person name="Dai Z."/>
            <person name="van Dijck P.W."/>
            <person name="Hofmann G."/>
            <person name="Lasure L.L."/>
            <person name="Magnuson J.K."/>
            <person name="Menke H."/>
            <person name="Meijer M."/>
            <person name="Meijer S.L."/>
            <person name="Nielsen J.B."/>
            <person name="Nielsen M.L."/>
            <person name="van Ooyen A.J."/>
            <person name="Pel H.J."/>
            <person name="Poulsen L."/>
            <person name="Samson R.A."/>
            <person name="Stam H."/>
            <person name="Tsang A."/>
            <person name="van den Brink J.M."/>
            <person name="Atkins A."/>
            <person name="Aerts A."/>
            <person name="Shapiro H."/>
            <person name="Pangilinan J."/>
            <person name="Salamov A."/>
            <person name="Lou Y."/>
            <person name="Lindquist E."/>
            <person name="Lucas S."/>
            <person name="Grimwood J."/>
            <person name="Grigoriev I.V."/>
            <person name="Kubicek C.P."/>
            <person name="Martinez D."/>
            <person name="van Peij N.N."/>
            <person name="Roubos J.A."/>
            <person name="Nielsen J."/>
            <person name="Baker S.E."/>
        </authorList>
    </citation>
    <scope>NUCLEOTIDE SEQUENCE [LARGE SCALE GENOMIC DNA]</scope>
    <source>
        <strain evidence="3">ATCC 1015 / CBS 113.46 / FGSC A1144 / LSHB Ac4 / NCTC 3858a / NRRL 328 / USDA 3528.7</strain>
    </source>
</reference>
<dbReference type="AlphaFoldDB" id="G3Y3M8"/>